<feature type="domain" description="Prepilin type IV endopeptidase peptidase" evidence="2">
    <location>
        <begin position="7"/>
        <end position="119"/>
    </location>
</feature>
<evidence type="ECO:0000313" key="4">
    <source>
        <dbReference type="EMBL" id="ABM80817.1"/>
    </source>
</evidence>
<gene>
    <name evidence="4" type="ordered locus">Hbut_0969</name>
</gene>
<name>A2BLF6_HYPBU</name>
<keyword evidence="1" id="KW-0472">Membrane</keyword>
<proteinExistence type="predicted"/>
<dbReference type="InterPro" id="IPR009655">
    <property type="entry name" value="Preflagellin_peptidase_C"/>
</dbReference>
<dbReference type="Gene3D" id="1.20.120.1220">
    <property type="match status" value="1"/>
</dbReference>
<reference evidence="4 5" key="1">
    <citation type="journal article" date="2007" name="Archaea">
        <title>The genome of Hyperthermus butylicus: a sulfur-reducing, peptide fermenting, neutrophilic Crenarchaeote growing up to 108 degrees C.</title>
        <authorList>
            <person name="Brugger K."/>
            <person name="Chen L."/>
            <person name="Stark M."/>
            <person name="Zibat A."/>
            <person name="Redder P."/>
            <person name="Ruepp A."/>
            <person name="Awayez M."/>
            <person name="She Q."/>
            <person name="Garrett R.A."/>
            <person name="Klenk H.P."/>
        </authorList>
    </citation>
    <scope>NUCLEOTIDE SEQUENCE [LARGE SCALE GENOMIC DNA]</scope>
    <source>
        <strain evidence="5">DSM 5456 / JCM 9403 / PLM1-5</strain>
    </source>
</reference>
<organism evidence="4 5">
    <name type="scientific">Hyperthermus butylicus (strain DSM 5456 / JCM 9403 / PLM1-5)</name>
    <dbReference type="NCBI Taxonomy" id="415426"/>
    <lineage>
        <taxon>Archaea</taxon>
        <taxon>Thermoproteota</taxon>
        <taxon>Thermoprotei</taxon>
        <taxon>Desulfurococcales</taxon>
        <taxon>Pyrodictiaceae</taxon>
        <taxon>Hyperthermus</taxon>
    </lineage>
</organism>
<dbReference type="HOGENOM" id="CLU_1145206_0_0_2"/>
<dbReference type="EMBL" id="CP000493">
    <property type="protein sequence ID" value="ABM80817.1"/>
    <property type="molecule type" value="Genomic_DNA"/>
</dbReference>
<dbReference type="KEGG" id="hbu:Hbut_0969"/>
<protein>
    <submittedName>
        <fullName evidence="4">Uncharacterized protein</fullName>
    </submittedName>
</protein>
<evidence type="ECO:0000259" key="2">
    <source>
        <dbReference type="Pfam" id="PF01478"/>
    </source>
</evidence>
<dbReference type="InterPro" id="IPR000045">
    <property type="entry name" value="Prepilin_IV_endopep_pep"/>
</dbReference>
<sequence length="242" mass="26809">MYAALTALVVLTILSLYDIKQRELPPQIVYAGLAATLLVRIAEYMLASLNYVGPIPARAYIALDLALLSSYAVVALLGLHGWGDVFTLAIIAAASPLPEGNIELLPPLLLATIYYVAIMVLYAIANAVINIVKHADKLAKIPLRYRIAYLLIAQPIRAKQFLENKRKWWYPLSLCSYKITFNIYHNPEDVAREVREAIRRGCIRKEDTVWATYGMPAVPLLAASYFIALLVGDKPLLALVSA</sequence>
<dbReference type="GO" id="GO:0016020">
    <property type="term" value="C:membrane"/>
    <property type="evidence" value="ECO:0007669"/>
    <property type="project" value="InterPro"/>
</dbReference>
<feature type="transmembrane region" description="Helical" evidence="1">
    <location>
        <begin position="113"/>
        <end position="132"/>
    </location>
</feature>
<dbReference type="RefSeq" id="WP_011822135.1">
    <property type="nucleotide sequence ID" value="NC_008818.1"/>
</dbReference>
<feature type="transmembrane region" description="Helical" evidence="1">
    <location>
        <begin position="28"/>
        <end position="47"/>
    </location>
</feature>
<dbReference type="EnsemblBacteria" id="ABM80817">
    <property type="protein sequence ID" value="ABM80817"/>
    <property type="gene ID" value="Hbut_0969"/>
</dbReference>
<dbReference type="AlphaFoldDB" id="A2BLF6"/>
<feature type="transmembrane region" description="Helical" evidence="1">
    <location>
        <begin position="209"/>
        <end position="231"/>
    </location>
</feature>
<evidence type="ECO:0000259" key="3">
    <source>
        <dbReference type="Pfam" id="PF06847"/>
    </source>
</evidence>
<evidence type="ECO:0000313" key="5">
    <source>
        <dbReference type="Proteomes" id="UP000002593"/>
    </source>
</evidence>
<dbReference type="STRING" id="415426.Hbut_0969"/>
<feature type="domain" description="Preflagellin peptidase C-terminal" evidence="3">
    <location>
        <begin position="147"/>
        <end position="233"/>
    </location>
</feature>
<dbReference type="GO" id="GO:0004190">
    <property type="term" value="F:aspartic-type endopeptidase activity"/>
    <property type="evidence" value="ECO:0007669"/>
    <property type="project" value="InterPro"/>
</dbReference>
<dbReference type="Proteomes" id="UP000002593">
    <property type="component" value="Chromosome"/>
</dbReference>
<keyword evidence="1" id="KW-0812">Transmembrane</keyword>
<keyword evidence="5" id="KW-1185">Reference proteome</keyword>
<dbReference type="Pfam" id="PF06847">
    <property type="entry name" value="Arc_PepC_II"/>
    <property type="match status" value="1"/>
</dbReference>
<accession>A2BLF6</accession>
<dbReference type="OrthoDB" id="19094at2157"/>
<evidence type="ECO:0000256" key="1">
    <source>
        <dbReference type="SAM" id="Phobius"/>
    </source>
</evidence>
<dbReference type="GeneID" id="4781333"/>
<keyword evidence="1" id="KW-1133">Transmembrane helix</keyword>
<dbReference type="Pfam" id="PF01478">
    <property type="entry name" value="Peptidase_A24"/>
    <property type="match status" value="1"/>
</dbReference>
<dbReference type="eggNOG" id="arCOG02298">
    <property type="taxonomic scope" value="Archaea"/>
</dbReference>